<sequence>MAQLTPHPGRNLAWLTLSLLTAGCTNSNTSSDVLPRISANPRFSDIYQGQSPEVVRYDKYTLVSTRPADAQRDPLNQMVDITMPAQLVRSVADGFRYLLLESGYSLCPASSSVFTELLSSPLPAVQRSIGPVRLSEALQILAGPAWRLRVDDVNREVCFTLRDAYRDFAPRAATPPVSSRLPTTAAALPRLSGDPFTAPSFGASNNNPAASLLPVPAAGQPKPVLKPESAPVPSPELTTVRKGTLTSNSTPVATNPTPAASSATQPRLTVQPSAKTSTSSIAATGTTSLLTTNTSPVPKALPVQNPPTSASGPLFIPGTPVTAAPSGQLWRAEVGSTLKETLTRWAGSAKCDNGGSWVVIWPVSLDYRIDAPLTFHGNFESVLVQVFDLYRQADKPLYAAASRMQCLVSVSDQPGRN</sequence>
<feature type="region of interest" description="Disordered" evidence="1">
    <location>
        <begin position="212"/>
        <end position="303"/>
    </location>
</feature>
<comment type="caution">
    <text evidence="3">The sequence shown here is derived from an EMBL/GenBank/DDBJ whole genome shotgun (WGS) entry which is preliminary data.</text>
</comment>
<dbReference type="NCBIfam" id="TIGR03748">
    <property type="entry name" value="conj_PilL"/>
    <property type="match status" value="1"/>
</dbReference>
<keyword evidence="4" id="KW-1185">Reference proteome</keyword>
<dbReference type="InterPro" id="IPR018927">
    <property type="entry name" value="Pilus_synth_Q_C"/>
</dbReference>
<gene>
    <name evidence="3" type="ORF">GCM10011328_20440</name>
</gene>
<evidence type="ECO:0000313" key="3">
    <source>
        <dbReference type="EMBL" id="GGA45193.1"/>
    </source>
</evidence>
<accession>A0ABQ1GK33</accession>
<evidence type="ECO:0000259" key="2">
    <source>
        <dbReference type="Pfam" id="PF10671"/>
    </source>
</evidence>
<proteinExistence type="predicted"/>
<feature type="compositionally biased region" description="Low complexity" evidence="1">
    <location>
        <begin position="273"/>
        <end position="295"/>
    </location>
</feature>
<dbReference type="EMBL" id="BMFZ01000004">
    <property type="protein sequence ID" value="GGA45193.1"/>
    <property type="molecule type" value="Genomic_DNA"/>
</dbReference>
<protein>
    <submittedName>
        <fullName evidence="3">Pilus biogenesis protein PilL</fullName>
    </submittedName>
</protein>
<name>A0ABQ1GK33_9GAMM</name>
<dbReference type="Proteomes" id="UP000627464">
    <property type="component" value="Unassembled WGS sequence"/>
</dbReference>
<dbReference type="InterPro" id="IPR022260">
    <property type="entry name" value="Integr_conj_element_PilL"/>
</dbReference>
<evidence type="ECO:0000313" key="4">
    <source>
        <dbReference type="Proteomes" id="UP000627464"/>
    </source>
</evidence>
<dbReference type="Pfam" id="PF10671">
    <property type="entry name" value="TcpQ"/>
    <property type="match status" value="1"/>
</dbReference>
<organism evidence="3 4">
    <name type="scientific">Hafnia psychrotolerans</name>
    <dbReference type="NCBI Taxonomy" id="1477018"/>
    <lineage>
        <taxon>Bacteria</taxon>
        <taxon>Pseudomonadati</taxon>
        <taxon>Pseudomonadota</taxon>
        <taxon>Gammaproteobacteria</taxon>
        <taxon>Enterobacterales</taxon>
        <taxon>Hafniaceae</taxon>
        <taxon>Hafnia</taxon>
    </lineage>
</organism>
<reference evidence="4" key="1">
    <citation type="journal article" date="2019" name="Int. J. Syst. Evol. Microbiol.">
        <title>The Global Catalogue of Microorganisms (GCM) 10K type strain sequencing project: providing services to taxonomists for standard genome sequencing and annotation.</title>
        <authorList>
            <consortium name="The Broad Institute Genomics Platform"/>
            <consortium name="The Broad Institute Genome Sequencing Center for Infectious Disease"/>
            <person name="Wu L."/>
            <person name="Ma J."/>
        </authorList>
    </citation>
    <scope>NUCLEOTIDE SEQUENCE [LARGE SCALE GENOMIC DNA]</scope>
    <source>
        <strain evidence="4">CGMCC 1.12806</strain>
    </source>
</reference>
<evidence type="ECO:0000256" key="1">
    <source>
        <dbReference type="SAM" id="MobiDB-lite"/>
    </source>
</evidence>
<feature type="domain" description="Toxin co-regulated pilus biosynthesis protein Q C-terminal" evidence="2">
    <location>
        <begin position="329"/>
        <end position="412"/>
    </location>
</feature>
<feature type="compositionally biased region" description="Low complexity" evidence="1">
    <location>
        <begin position="246"/>
        <end position="266"/>
    </location>
</feature>
<dbReference type="RefSeq" id="WP_188473186.1">
    <property type="nucleotide sequence ID" value="NZ_BMFZ01000004.1"/>
</dbReference>